<feature type="region of interest" description="Disordered" evidence="1">
    <location>
        <begin position="110"/>
        <end position="135"/>
    </location>
</feature>
<name>K0SUC5_THAOC</name>
<accession>K0SUC5</accession>
<sequence>MSQSTEAPKPPDKTSSTRHSRKRRRRAPARSQPQVTPSPDQTRPLFSDVSTVADKHPELLGEWARENAAFLKAQGWEKLARDRRGRSAIDENVRDLPHPSAAYLDYLRRQGAPVLSSDPPPSPEDLQAAADRGPHPSANVHAEFLFEEAYEMCKRRHTMVLPLSVVKKLRGVRISPPGVVPQPERRP</sequence>
<evidence type="ECO:0000313" key="3">
    <source>
        <dbReference type="Proteomes" id="UP000266841"/>
    </source>
</evidence>
<evidence type="ECO:0000313" key="2">
    <source>
        <dbReference type="EMBL" id="EJK61867.1"/>
    </source>
</evidence>
<dbReference type="Proteomes" id="UP000266841">
    <property type="component" value="Unassembled WGS sequence"/>
</dbReference>
<comment type="caution">
    <text evidence="2">The sequence shown here is derived from an EMBL/GenBank/DDBJ whole genome shotgun (WGS) entry which is preliminary data.</text>
</comment>
<reference evidence="2 3" key="1">
    <citation type="journal article" date="2012" name="Genome Biol.">
        <title>Genome and low-iron response of an oceanic diatom adapted to chronic iron limitation.</title>
        <authorList>
            <person name="Lommer M."/>
            <person name="Specht M."/>
            <person name="Roy A.S."/>
            <person name="Kraemer L."/>
            <person name="Andreson R."/>
            <person name="Gutowska M.A."/>
            <person name="Wolf J."/>
            <person name="Bergner S.V."/>
            <person name="Schilhabel M.B."/>
            <person name="Klostermeier U.C."/>
            <person name="Beiko R.G."/>
            <person name="Rosenstiel P."/>
            <person name="Hippler M."/>
            <person name="Laroche J."/>
        </authorList>
    </citation>
    <scope>NUCLEOTIDE SEQUENCE [LARGE SCALE GENOMIC DNA]</scope>
    <source>
        <strain evidence="2 3">CCMP1005</strain>
    </source>
</reference>
<dbReference type="AlphaFoldDB" id="K0SUC5"/>
<proteinExistence type="predicted"/>
<organism evidence="2 3">
    <name type="scientific">Thalassiosira oceanica</name>
    <name type="common">Marine diatom</name>
    <dbReference type="NCBI Taxonomy" id="159749"/>
    <lineage>
        <taxon>Eukaryota</taxon>
        <taxon>Sar</taxon>
        <taxon>Stramenopiles</taxon>
        <taxon>Ochrophyta</taxon>
        <taxon>Bacillariophyta</taxon>
        <taxon>Coscinodiscophyceae</taxon>
        <taxon>Thalassiosirophycidae</taxon>
        <taxon>Thalassiosirales</taxon>
        <taxon>Thalassiosiraceae</taxon>
        <taxon>Thalassiosira</taxon>
    </lineage>
</organism>
<dbReference type="EMBL" id="AGNL01019384">
    <property type="protein sequence ID" value="EJK61867.1"/>
    <property type="molecule type" value="Genomic_DNA"/>
</dbReference>
<evidence type="ECO:0000256" key="1">
    <source>
        <dbReference type="SAM" id="MobiDB-lite"/>
    </source>
</evidence>
<keyword evidence="3" id="KW-1185">Reference proteome</keyword>
<protein>
    <submittedName>
        <fullName evidence="2">Uncharacterized protein</fullName>
    </submittedName>
</protein>
<gene>
    <name evidence="2" type="ORF">THAOC_17565</name>
</gene>
<feature type="region of interest" description="Disordered" evidence="1">
    <location>
        <begin position="1"/>
        <end position="50"/>
    </location>
</feature>
<feature type="compositionally biased region" description="Basic residues" evidence="1">
    <location>
        <begin position="16"/>
        <end position="28"/>
    </location>
</feature>